<dbReference type="InterPro" id="IPR018964">
    <property type="entry name" value="Phage_phiJL001_Gp84_C"/>
</dbReference>
<dbReference type="Proteomes" id="UP000050497">
    <property type="component" value="Unassembled WGS sequence"/>
</dbReference>
<dbReference type="EMBL" id="LJSX01000019">
    <property type="protein sequence ID" value="KPQ10032.1"/>
    <property type="molecule type" value="Genomic_DNA"/>
</dbReference>
<dbReference type="EMBL" id="FMBM01000002">
    <property type="protein sequence ID" value="SCC80508.1"/>
    <property type="molecule type" value="Genomic_DNA"/>
</dbReference>
<name>A0A0P7X547_9HYPH</name>
<dbReference type="Pfam" id="PF09356">
    <property type="entry name" value="Phage_BR0599"/>
    <property type="match status" value="1"/>
</dbReference>
<feature type="domain" description="Bacteriophage phiJL001 Gp84 C-terminal" evidence="1">
    <location>
        <begin position="191"/>
        <end position="270"/>
    </location>
</feature>
<dbReference type="InterPro" id="IPR011928">
    <property type="entry name" value="Phage_phiJL001_Gp84"/>
</dbReference>
<organism evidence="2 4">
    <name type="scientific">Saliniramus fredricksonii</name>
    <dbReference type="NCBI Taxonomy" id="1653334"/>
    <lineage>
        <taxon>Bacteria</taxon>
        <taxon>Pseudomonadati</taxon>
        <taxon>Pseudomonadota</taxon>
        <taxon>Alphaproteobacteria</taxon>
        <taxon>Hyphomicrobiales</taxon>
        <taxon>Salinarimonadaceae</taxon>
        <taxon>Saliniramus</taxon>
    </lineage>
</organism>
<dbReference type="PATRIC" id="fig|1653334.4.peg.184"/>
<evidence type="ECO:0000259" key="1">
    <source>
        <dbReference type="Pfam" id="PF09356"/>
    </source>
</evidence>
<dbReference type="STRING" id="1653334.GA0071312_1534"/>
<proteinExistence type="predicted"/>
<dbReference type="RefSeq" id="WP_074444480.1">
    <property type="nucleotide sequence ID" value="NZ_FMBM01000002.1"/>
</dbReference>
<evidence type="ECO:0000313" key="4">
    <source>
        <dbReference type="Proteomes" id="UP000050497"/>
    </source>
</evidence>
<accession>A0A0P7X547</accession>
<dbReference type="Pfam" id="PF09931">
    <property type="entry name" value="Phage_phiJL001_Gp84_N"/>
    <property type="match status" value="1"/>
</dbReference>
<dbReference type="AlphaFoldDB" id="A0A0P7X547"/>
<protein>
    <submittedName>
        <fullName evidence="2">Gene transfer agent protein</fullName>
    </submittedName>
</protein>
<evidence type="ECO:0000313" key="5">
    <source>
        <dbReference type="Proteomes" id="UP000182800"/>
    </source>
</evidence>
<evidence type="ECO:0000313" key="2">
    <source>
        <dbReference type="EMBL" id="KPQ10032.1"/>
    </source>
</evidence>
<reference evidence="3 5" key="2">
    <citation type="submission" date="2016-08" db="EMBL/GenBank/DDBJ databases">
        <authorList>
            <person name="Varghese N."/>
            <person name="Submissions Spin"/>
        </authorList>
    </citation>
    <scope>NUCLEOTIDE SEQUENCE [LARGE SCALE GENOMIC DNA]</scope>
    <source>
        <strain evidence="3 5">HL-109</strain>
    </source>
</reference>
<sequence>MRQIDENLAAHLAAGVTSLCRCWRLIRRDGAIMGFTDHDADLAFDATTFHAGTGLDAAEATQELGFAVSGGDVAGALMSGGITENDVEAGLYDDAGIEFWLVNWQDPDQRLLIDLFHVGEIRRADGAFVMELRGLTHRLDEESGRLYRAACSADLGDAACGVTITPVEATVIASADALHLTLSGIAGQPEGWFSGGKLVFTSGENAGFAVEIRSHGADGAVALWQRAPRPVAPGDTVTLTPGCDKSFGTCRAKFGNSVNFRGFPHMPGNDFILRVPRQGEAGLDGGSLFR</sequence>
<keyword evidence="5" id="KW-1185">Reference proteome</keyword>
<dbReference type="NCBIfam" id="TIGR02218">
    <property type="entry name" value="phg_TIGR02218"/>
    <property type="match status" value="1"/>
</dbReference>
<dbReference type="OrthoDB" id="1633386at2"/>
<dbReference type="Proteomes" id="UP000182800">
    <property type="component" value="Unassembled WGS sequence"/>
</dbReference>
<gene>
    <name evidence="3" type="ORF">GA0071312_1534</name>
    <name evidence="2" type="ORF">HLUCCO17_12205</name>
</gene>
<reference evidence="2 4" key="1">
    <citation type="submission" date="2015-09" db="EMBL/GenBank/DDBJ databases">
        <title>Identification and resolution of microdiversity through metagenomic sequencing of parallel consortia.</title>
        <authorList>
            <person name="Nelson W.C."/>
            <person name="Romine M.F."/>
            <person name="Lindemann S.R."/>
        </authorList>
    </citation>
    <scope>NUCLEOTIDE SEQUENCE [LARGE SCALE GENOMIC DNA]</scope>
    <source>
        <strain evidence="2">HL-109</strain>
    </source>
</reference>
<comment type="caution">
    <text evidence="2">The sequence shown here is derived from an EMBL/GenBank/DDBJ whole genome shotgun (WGS) entry which is preliminary data.</text>
</comment>
<evidence type="ECO:0000313" key="3">
    <source>
        <dbReference type="EMBL" id="SCC80508.1"/>
    </source>
</evidence>